<dbReference type="eggNOG" id="ENOG503131T">
    <property type="taxonomic scope" value="Bacteria"/>
</dbReference>
<feature type="transmembrane region" description="Helical" evidence="1">
    <location>
        <begin position="125"/>
        <end position="141"/>
    </location>
</feature>
<gene>
    <name evidence="2" type="ORF">SUBVAR_04861</name>
</gene>
<organism evidence="2 3">
    <name type="scientific">Subdoligranulum variabile DSM 15176</name>
    <dbReference type="NCBI Taxonomy" id="411471"/>
    <lineage>
        <taxon>Bacteria</taxon>
        <taxon>Bacillati</taxon>
        <taxon>Bacillota</taxon>
        <taxon>Clostridia</taxon>
        <taxon>Eubacteriales</taxon>
        <taxon>Oscillospiraceae</taxon>
        <taxon>Subdoligranulum</taxon>
    </lineage>
</organism>
<sequence>MKDSLAQLHARLDSWGAKLSKKEIRIPVDLTVGILFSAFALFILFIMPQQVVISEKDVVNGRAFPSLLMWVMLICCALLVFKELYKLITKQPMNWKTLNLWVELKALAILGILLIFYLLCRLTNLFVVGAVFCALGFLVYFRCKKPTYYAITLTLAIGIWALFRFALGVDF</sequence>
<dbReference type="STRING" id="411471.SUBVAR_04861"/>
<feature type="transmembrane region" description="Helical" evidence="1">
    <location>
        <begin position="28"/>
        <end position="47"/>
    </location>
</feature>
<feature type="transmembrane region" description="Helical" evidence="1">
    <location>
        <begin position="148"/>
        <end position="167"/>
    </location>
</feature>
<feature type="transmembrane region" description="Helical" evidence="1">
    <location>
        <begin position="67"/>
        <end position="85"/>
    </location>
</feature>
<evidence type="ECO:0000256" key="1">
    <source>
        <dbReference type="SAM" id="Phobius"/>
    </source>
</evidence>
<name>D1PKI5_9FIRM</name>
<dbReference type="EMBL" id="ACBY02000020">
    <property type="protein sequence ID" value="EFB76493.1"/>
    <property type="molecule type" value="Genomic_DNA"/>
</dbReference>
<accession>D1PKI5</accession>
<evidence type="ECO:0000313" key="3">
    <source>
        <dbReference type="Proteomes" id="UP000003438"/>
    </source>
</evidence>
<dbReference type="AlphaFoldDB" id="D1PKI5"/>
<comment type="caution">
    <text evidence="2">The sequence shown here is derived from an EMBL/GenBank/DDBJ whole genome shotgun (WGS) entry which is preliminary data.</text>
</comment>
<reference evidence="2" key="1">
    <citation type="submission" date="2009-12" db="EMBL/GenBank/DDBJ databases">
        <authorList>
            <person name="Weinstock G."/>
            <person name="Sodergren E."/>
            <person name="Clifton S."/>
            <person name="Fulton L."/>
            <person name="Fulton B."/>
            <person name="Courtney L."/>
            <person name="Fronick C."/>
            <person name="Harrison M."/>
            <person name="Strong C."/>
            <person name="Farmer C."/>
            <person name="Delahaunty K."/>
            <person name="Markovic C."/>
            <person name="Hall O."/>
            <person name="Minx P."/>
            <person name="Tomlinson C."/>
            <person name="Mitreva M."/>
            <person name="Nelson J."/>
            <person name="Hou S."/>
            <person name="Wollam A."/>
            <person name="Pepin K.H."/>
            <person name="Johnson M."/>
            <person name="Bhonagiri V."/>
            <person name="Nash W.E."/>
            <person name="Warren W."/>
            <person name="Chinwalla A."/>
            <person name="Mardis E.R."/>
            <person name="Wilson R.K."/>
        </authorList>
    </citation>
    <scope>NUCLEOTIDE SEQUENCE [LARGE SCALE GENOMIC DNA]</scope>
    <source>
        <strain evidence="2">DSM 15176</strain>
    </source>
</reference>
<feature type="transmembrane region" description="Helical" evidence="1">
    <location>
        <begin position="97"/>
        <end position="119"/>
    </location>
</feature>
<keyword evidence="1" id="KW-0472">Membrane</keyword>
<dbReference type="RefSeq" id="WP_007046273.1">
    <property type="nucleotide sequence ID" value="NZ_GG704769.1"/>
</dbReference>
<keyword evidence="1" id="KW-0812">Transmembrane</keyword>
<dbReference type="HOGENOM" id="CLU_130904_0_0_9"/>
<keyword evidence="1" id="KW-1133">Transmembrane helix</keyword>
<protein>
    <recommendedName>
        <fullName evidence="4">Tripartite tricarboxylate transporter TctB family protein</fullName>
    </recommendedName>
</protein>
<dbReference type="OrthoDB" id="1956522at2"/>
<dbReference type="Proteomes" id="UP000003438">
    <property type="component" value="Unassembled WGS sequence"/>
</dbReference>
<keyword evidence="3" id="KW-1185">Reference proteome</keyword>
<proteinExistence type="predicted"/>
<evidence type="ECO:0000313" key="2">
    <source>
        <dbReference type="EMBL" id="EFB76493.1"/>
    </source>
</evidence>
<evidence type="ECO:0008006" key="4">
    <source>
        <dbReference type="Google" id="ProtNLM"/>
    </source>
</evidence>